<keyword evidence="3" id="KW-0436">Ligase</keyword>
<dbReference type="PANTHER" id="PTHR35561:SF1">
    <property type="entry name" value="RNA 2',3'-CYCLIC PHOSPHODIESTERASE"/>
    <property type="match status" value="1"/>
</dbReference>
<comment type="function">
    <text evidence="2">Hydrolyzes RNA 2',3'-cyclic phosphodiester to an RNA 2'-phosphomonoester.</text>
</comment>
<dbReference type="GO" id="GO:0004113">
    <property type="term" value="F:2',3'-cyclic-nucleotide 3'-phosphodiesterase activity"/>
    <property type="evidence" value="ECO:0007669"/>
    <property type="project" value="InterPro"/>
</dbReference>
<dbReference type="Pfam" id="PF13563">
    <property type="entry name" value="2_5_RNA_ligase2"/>
    <property type="match status" value="1"/>
</dbReference>
<comment type="catalytic activity">
    <reaction evidence="2">
        <text>a 3'-end 2',3'-cyclophospho-ribonucleotide-RNA + H2O = a 3'-end 2'-phospho-ribonucleotide-RNA + H(+)</text>
        <dbReference type="Rhea" id="RHEA:11828"/>
        <dbReference type="Rhea" id="RHEA-COMP:10464"/>
        <dbReference type="Rhea" id="RHEA-COMP:17353"/>
        <dbReference type="ChEBI" id="CHEBI:15377"/>
        <dbReference type="ChEBI" id="CHEBI:15378"/>
        <dbReference type="ChEBI" id="CHEBI:83064"/>
        <dbReference type="ChEBI" id="CHEBI:173113"/>
        <dbReference type="EC" id="3.1.4.58"/>
    </reaction>
</comment>
<dbReference type="PANTHER" id="PTHR35561">
    <property type="entry name" value="RNA 2',3'-CYCLIC PHOSPHODIESTERASE"/>
    <property type="match status" value="1"/>
</dbReference>
<comment type="similarity">
    <text evidence="2">Belongs to the 2H phosphoesterase superfamily. ThpR family.</text>
</comment>
<reference evidence="3 4" key="1">
    <citation type="submission" date="2019-02" db="EMBL/GenBank/DDBJ databases">
        <title>Deep-cultivation of Planctomycetes and their phenomic and genomic characterization uncovers novel biology.</title>
        <authorList>
            <person name="Wiegand S."/>
            <person name="Jogler M."/>
            <person name="Boedeker C."/>
            <person name="Pinto D."/>
            <person name="Vollmers J."/>
            <person name="Rivas-Marin E."/>
            <person name="Kohn T."/>
            <person name="Peeters S.H."/>
            <person name="Heuer A."/>
            <person name="Rast P."/>
            <person name="Oberbeckmann S."/>
            <person name="Bunk B."/>
            <person name="Jeske O."/>
            <person name="Meyerdierks A."/>
            <person name="Storesund J.E."/>
            <person name="Kallscheuer N."/>
            <person name="Luecker S."/>
            <person name="Lage O.M."/>
            <person name="Pohl T."/>
            <person name="Merkel B.J."/>
            <person name="Hornburger P."/>
            <person name="Mueller R.-W."/>
            <person name="Bruemmer F."/>
            <person name="Labrenz M."/>
            <person name="Spormann A.M."/>
            <person name="Op den Camp H."/>
            <person name="Overmann J."/>
            <person name="Amann R."/>
            <person name="Jetten M.S.M."/>
            <person name="Mascher T."/>
            <person name="Medema M.H."/>
            <person name="Devos D.P."/>
            <person name="Kaster A.-K."/>
            <person name="Ovreas L."/>
            <person name="Rohde M."/>
            <person name="Galperin M.Y."/>
            <person name="Jogler C."/>
        </authorList>
    </citation>
    <scope>NUCLEOTIDE SEQUENCE [LARGE SCALE GENOMIC DNA]</scope>
    <source>
        <strain evidence="3 4">K23_9</strain>
    </source>
</reference>
<dbReference type="InterPro" id="IPR009097">
    <property type="entry name" value="Cyclic_Pdiesterase"/>
</dbReference>
<dbReference type="InterPro" id="IPR004175">
    <property type="entry name" value="RNA_CPDase"/>
</dbReference>
<proteinExistence type="inferred from homology"/>
<feature type="active site" description="Proton acceptor" evidence="2">
    <location>
        <position position="130"/>
    </location>
</feature>
<keyword evidence="1 2" id="KW-0378">Hydrolase</keyword>
<dbReference type="Proteomes" id="UP000319817">
    <property type="component" value="Chromosome"/>
</dbReference>
<evidence type="ECO:0000313" key="4">
    <source>
        <dbReference type="Proteomes" id="UP000319817"/>
    </source>
</evidence>
<dbReference type="EC" id="3.1.4.58" evidence="2"/>
<accession>A0A517NPF7</accession>
<dbReference type="GO" id="GO:0008664">
    <property type="term" value="F:RNA 2',3'-cyclic 3'-phosphodiesterase activity"/>
    <property type="evidence" value="ECO:0007669"/>
    <property type="project" value="UniProtKB-EC"/>
</dbReference>
<evidence type="ECO:0000256" key="2">
    <source>
        <dbReference type="HAMAP-Rule" id="MF_01940"/>
    </source>
</evidence>
<keyword evidence="4" id="KW-1185">Reference proteome</keyword>
<gene>
    <name evidence="3" type="ORF">K239x_09540</name>
</gene>
<evidence type="ECO:0000256" key="1">
    <source>
        <dbReference type="ARBA" id="ARBA00022801"/>
    </source>
</evidence>
<sequence>MRKIRSFIALPLAGSISGGAAKLIRKLSDLDGGIKWVPTDNLHLTLKFLGDVDNTEVHDICEVISDVCYQFDPFPLKFVGTGAFPDLDRPRVLYIGAEDPTGALVEMVSQIETQLADLGFKPEPRDYRPHLTIGRSRNRRISAEALEVLQDHAEKEFGEMETDVVELIASFLDKGGPTYNVMDTIELGE</sequence>
<dbReference type="AlphaFoldDB" id="A0A517NPF7"/>
<dbReference type="Gene3D" id="3.90.1140.10">
    <property type="entry name" value="Cyclic phosphodiesterase"/>
    <property type="match status" value="1"/>
</dbReference>
<dbReference type="GO" id="GO:0016874">
    <property type="term" value="F:ligase activity"/>
    <property type="evidence" value="ECO:0007669"/>
    <property type="project" value="UniProtKB-KW"/>
</dbReference>
<name>A0A517NPF7_9BACT</name>
<organism evidence="3 4">
    <name type="scientific">Stieleria marina</name>
    <dbReference type="NCBI Taxonomy" id="1930275"/>
    <lineage>
        <taxon>Bacteria</taxon>
        <taxon>Pseudomonadati</taxon>
        <taxon>Planctomycetota</taxon>
        <taxon>Planctomycetia</taxon>
        <taxon>Pirellulales</taxon>
        <taxon>Pirellulaceae</taxon>
        <taxon>Stieleria</taxon>
    </lineage>
</organism>
<dbReference type="HAMAP" id="MF_01940">
    <property type="entry name" value="RNA_CPDase"/>
    <property type="match status" value="1"/>
</dbReference>
<feature type="short sequence motif" description="HXTX 1" evidence="2">
    <location>
        <begin position="43"/>
        <end position="46"/>
    </location>
</feature>
<dbReference type="SUPFAM" id="SSF55144">
    <property type="entry name" value="LigT-like"/>
    <property type="match status" value="1"/>
</dbReference>
<dbReference type="OrthoDB" id="9789350at2"/>
<dbReference type="NCBIfam" id="TIGR02258">
    <property type="entry name" value="2_5_ligase"/>
    <property type="match status" value="1"/>
</dbReference>
<feature type="active site" description="Proton donor" evidence="2">
    <location>
        <position position="43"/>
    </location>
</feature>
<protein>
    <recommendedName>
        <fullName evidence="2">RNA 2',3'-cyclic phosphodiesterase</fullName>
        <shortName evidence="2">RNA 2',3'-CPDase</shortName>
        <ecNumber evidence="2">3.1.4.58</ecNumber>
    </recommendedName>
</protein>
<dbReference type="RefSeq" id="WP_145416458.1">
    <property type="nucleotide sequence ID" value="NZ_CP036526.1"/>
</dbReference>
<evidence type="ECO:0000313" key="3">
    <source>
        <dbReference type="EMBL" id="QDT09011.1"/>
    </source>
</evidence>
<dbReference type="EMBL" id="CP036526">
    <property type="protein sequence ID" value="QDT09011.1"/>
    <property type="molecule type" value="Genomic_DNA"/>
</dbReference>
<feature type="short sequence motif" description="HXTX 2" evidence="2">
    <location>
        <begin position="130"/>
        <end position="133"/>
    </location>
</feature>